<organism evidence="1 2">
    <name type="scientific">Amphibiibacter pelophylacis</name>
    <dbReference type="NCBI Taxonomy" id="1799477"/>
    <lineage>
        <taxon>Bacteria</taxon>
        <taxon>Pseudomonadati</taxon>
        <taxon>Pseudomonadota</taxon>
        <taxon>Betaproteobacteria</taxon>
        <taxon>Burkholderiales</taxon>
        <taxon>Sphaerotilaceae</taxon>
        <taxon>Amphibiibacter</taxon>
    </lineage>
</organism>
<sequence length="140" mass="15585">MSKASLPIPASVSARGLSADFDESVSPWSVLFSFRGRLDRAHYWSYGTLGLLCLSLSGYALLDIAGMSPVRVDEFMKLFLAWPLFALVVKRCRDRNLSGVWALLALVPLLNVYFLIVELGLRGAHPKAGRFGPPLHRPRW</sequence>
<dbReference type="Proteomes" id="UP001364695">
    <property type="component" value="Unassembled WGS sequence"/>
</dbReference>
<evidence type="ECO:0000313" key="1">
    <source>
        <dbReference type="EMBL" id="MEJ7138294.1"/>
    </source>
</evidence>
<gene>
    <name evidence="1" type="ORF">RV045_07600</name>
</gene>
<accession>A0ACC6P264</accession>
<reference evidence="1" key="1">
    <citation type="submission" date="2023-10" db="EMBL/GenBank/DDBJ databases">
        <title>Amphibacter perezi, gen. nov., sp. nov. a novel taxa of the family Comamonadaceae, class Betaproteobacteria isolated from the skin microbiota of Pelophylax perezi from different populations.</title>
        <authorList>
            <person name="Costa S."/>
            <person name="Proenca D.N."/>
            <person name="Lopes I."/>
            <person name="Morais P.V."/>
        </authorList>
    </citation>
    <scope>NUCLEOTIDE SEQUENCE</scope>
    <source>
        <strain evidence="1">SL12-8</strain>
    </source>
</reference>
<comment type="caution">
    <text evidence="1">The sequence shown here is derived from an EMBL/GenBank/DDBJ whole genome shotgun (WGS) entry which is preliminary data.</text>
</comment>
<dbReference type="EMBL" id="JAWDIE010000009">
    <property type="protein sequence ID" value="MEJ7138294.1"/>
    <property type="molecule type" value="Genomic_DNA"/>
</dbReference>
<keyword evidence="2" id="KW-1185">Reference proteome</keyword>
<name>A0ACC6P264_9BURK</name>
<proteinExistence type="predicted"/>
<evidence type="ECO:0000313" key="2">
    <source>
        <dbReference type="Proteomes" id="UP001364695"/>
    </source>
</evidence>
<protein>
    <submittedName>
        <fullName evidence="1">DUF805 domain-containing protein</fullName>
    </submittedName>
</protein>